<dbReference type="GO" id="GO:0004674">
    <property type="term" value="F:protein serine/threonine kinase activity"/>
    <property type="evidence" value="ECO:0007669"/>
    <property type="project" value="UniProtKB-KW"/>
</dbReference>
<reference evidence="4" key="2">
    <citation type="submission" date="2020-09" db="EMBL/GenBank/DDBJ databases">
        <authorList>
            <person name="Sun Q."/>
            <person name="Zhou Y."/>
        </authorList>
    </citation>
    <scope>NUCLEOTIDE SEQUENCE</scope>
    <source>
        <strain evidence="4">CGMCC 4.7403</strain>
    </source>
</reference>
<evidence type="ECO:0000313" key="5">
    <source>
        <dbReference type="Proteomes" id="UP000603227"/>
    </source>
</evidence>
<dbReference type="PANTHER" id="PTHR35526:SF3">
    <property type="entry name" value="ANTI-SIGMA-F FACTOR RSBW"/>
    <property type="match status" value="1"/>
</dbReference>
<keyword evidence="5" id="KW-1185">Reference proteome</keyword>
<reference evidence="4" key="1">
    <citation type="journal article" date="2014" name="Int. J. Syst. Evol. Microbiol.">
        <title>Complete genome sequence of Corynebacterium casei LMG S-19264T (=DSM 44701T), isolated from a smear-ripened cheese.</title>
        <authorList>
            <consortium name="US DOE Joint Genome Institute (JGI-PGF)"/>
            <person name="Walter F."/>
            <person name="Albersmeier A."/>
            <person name="Kalinowski J."/>
            <person name="Ruckert C."/>
        </authorList>
    </citation>
    <scope>NUCLEOTIDE SEQUENCE</scope>
    <source>
        <strain evidence="4">CGMCC 4.7403</strain>
    </source>
</reference>
<feature type="domain" description="Histidine kinase/HSP90-like ATPase" evidence="3">
    <location>
        <begin position="20"/>
        <end position="128"/>
    </location>
</feature>
<dbReference type="AlphaFoldDB" id="A0A919DNM1"/>
<dbReference type="Gene3D" id="3.30.565.10">
    <property type="entry name" value="Histidine kinase-like ATPase, C-terminal domain"/>
    <property type="match status" value="1"/>
</dbReference>
<dbReference type="InterPro" id="IPR003594">
    <property type="entry name" value="HATPase_dom"/>
</dbReference>
<dbReference type="PANTHER" id="PTHR35526">
    <property type="entry name" value="ANTI-SIGMA-F FACTOR RSBW-RELATED"/>
    <property type="match status" value="1"/>
</dbReference>
<gene>
    <name evidence="4" type="ORF">GCM10017771_83590</name>
</gene>
<evidence type="ECO:0000256" key="2">
    <source>
        <dbReference type="SAM" id="MobiDB-lite"/>
    </source>
</evidence>
<dbReference type="CDD" id="cd16936">
    <property type="entry name" value="HATPase_RsbW-like"/>
    <property type="match status" value="1"/>
</dbReference>
<evidence type="ECO:0000256" key="1">
    <source>
        <dbReference type="ARBA" id="ARBA00022527"/>
    </source>
</evidence>
<keyword evidence="1" id="KW-0418">Kinase</keyword>
<dbReference type="EMBL" id="BNAT01000050">
    <property type="protein sequence ID" value="GHE60353.1"/>
    <property type="molecule type" value="Genomic_DNA"/>
</dbReference>
<evidence type="ECO:0000259" key="3">
    <source>
        <dbReference type="Pfam" id="PF13581"/>
    </source>
</evidence>
<dbReference type="InterPro" id="IPR050267">
    <property type="entry name" value="Anti-sigma-factor_SerPK"/>
</dbReference>
<dbReference type="Proteomes" id="UP000603227">
    <property type="component" value="Unassembled WGS sequence"/>
</dbReference>
<keyword evidence="1" id="KW-0808">Transferase</keyword>
<name>A0A919DNM1_9ACTN</name>
<sequence>MTMVQLPDEDHEPLRGGSPQAPERARNVTRGFLAVLTPADDSEANAVLLVVSELVTNAVRHAGGLTGFELKAGPGTVTVIVADASPTPPRPRRTDVSEPGGFGWYLVRDLSADVRVRSSPKGKTVTAVLPLAR</sequence>
<dbReference type="Pfam" id="PF13581">
    <property type="entry name" value="HATPase_c_2"/>
    <property type="match status" value="1"/>
</dbReference>
<feature type="region of interest" description="Disordered" evidence="2">
    <location>
        <begin position="1"/>
        <end position="26"/>
    </location>
</feature>
<dbReference type="RefSeq" id="WP_189787653.1">
    <property type="nucleotide sequence ID" value="NZ_BNAT01000050.1"/>
</dbReference>
<accession>A0A919DNM1</accession>
<dbReference type="SUPFAM" id="SSF55874">
    <property type="entry name" value="ATPase domain of HSP90 chaperone/DNA topoisomerase II/histidine kinase"/>
    <property type="match status" value="1"/>
</dbReference>
<evidence type="ECO:0000313" key="4">
    <source>
        <dbReference type="EMBL" id="GHE60353.1"/>
    </source>
</evidence>
<proteinExistence type="predicted"/>
<dbReference type="InterPro" id="IPR036890">
    <property type="entry name" value="HATPase_C_sf"/>
</dbReference>
<comment type="caution">
    <text evidence="4">The sequence shown here is derived from an EMBL/GenBank/DDBJ whole genome shotgun (WGS) entry which is preliminary data.</text>
</comment>
<keyword evidence="1" id="KW-0723">Serine/threonine-protein kinase</keyword>
<protein>
    <recommendedName>
        <fullName evidence="3">Histidine kinase/HSP90-like ATPase domain-containing protein</fullName>
    </recommendedName>
</protein>
<organism evidence="4 5">
    <name type="scientific">Streptomyces capitiformicae</name>
    <dbReference type="NCBI Taxonomy" id="2014920"/>
    <lineage>
        <taxon>Bacteria</taxon>
        <taxon>Bacillati</taxon>
        <taxon>Actinomycetota</taxon>
        <taxon>Actinomycetes</taxon>
        <taxon>Kitasatosporales</taxon>
        <taxon>Streptomycetaceae</taxon>
        <taxon>Streptomyces</taxon>
    </lineage>
</organism>